<dbReference type="PANTHER" id="PTHR10142">
    <property type="entry name" value="DNA REPAIR PROTEIN COMPLEMENTING XP-A CELLS"/>
    <property type="match status" value="1"/>
</dbReference>
<sequence length="375" mass="42841">MSSSERPSTRSVSAATNSAGNVERAPLTPETKRRIVNSSSFPYKDYPTNKLIQETNRLKAKAIREAHLAAEKVQAQSTITSPKTRATTSQKRTYSQISSVRESDNVSSSAGPSAIQPARKFQRKDFIEFDFSKIRDTKGGFLSTEDDPHSTLSALNLQDKPKGMSLEEWSRHQLRIKLQKEKTGVYEPGISALKDATTGGQQKCYDCGSLEIDWKWLEVFKCRVCNKCKESVPEKYSLLTKTEAREDYLLTDPELRDTDLLPHLEKPNPHKSTWNNMMLYLRYQVEAHAVKKWDGLENLDKEFEKRGAEKKRRKDEKFRTKLRDLKKKTRVESWKKGGMGGVRHEHVWGVLVEGEEGMGTRTCEECGLEVEEMVF</sequence>
<evidence type="ECO:0000256" key="1">
    <source>
        <dbReference type="ARBA" id="ARBA00004123"/>
    </source>
</evidence>
<evidence type="ECO:0000256" key="3">
    <source>
        <dbReference type="ARBA" id="ARBA00023242"/>
    </source>
</evidence>
<evidence type="ECO:0000259" key="5">
    <source>
        <dbReference type="Pfam" id="PF05181"/>
    </source>
</evidence>
<evidence type="ECO:0000313" key="7">
    <source>
        <dbReference type="Proteomes" id="UP001447188"/>
    </source>
</evidence>
<dbReference type="SUPFAM" id="SSF46955">
    <property type="entry name" value="Putative DNA-binding domain"/>
    <property type="match status" value="1"/>
</dbReference>
<dbReference type="PANTHER" id="PTHR10142:SF0">
    <property type="entry name" value="DNA REPAIR PROTEIN COMPLEMENTING XP-A CELLS"/>
    <property type="match status" value="1"/>
</dbReference>
<evidence type="ECO:0000256" key="4">
    <source>
        <dbReference type="SAM" id="MobiDB-lite"/>
    </source>
</evidence>
<evidence type="ECO:0000313" key="6">
    <source>
        <dbReference type="EMBL" id="KAL0635547.1"/>
    </source>
</evidence>
<keyword evidence="2" id="KW-0862">Zinc</keyword>
<dbReference type="NCBIfam" id="TIGR00598">
    <property type="entry name" value="rad14"/>
    <property type="match status" value="1"/>
</dbReference>
<organism evidence="6 7">
    <name type="scientific">Discina gigas</name>
    <dbReference type="NCBI Taxonomy" id="1032678"/>
    <lineage>
        <taxon>Eukaryota</taxon>
        <taxon>Fungi</taxon>
        <taxon>Dikarya</taxon>
        <taxon>Ascomycota</taxon>
        <taxon>Pezizomycotina</taxon>
        <taxon>Pezizomycetes</taxon>
        <taxon>Pezizales</taxon>
        <taxon>Discinaceae</taxon>
        <taxon>Discina</taxon>
    </lineage>
</organism>
<dbReference type="InterPro" id="IPR037129">
    <property type="entry name" value="XPA_sf"/>
</dbReference>
<reference evidence="6 7" key="1">
    <citation type="submission" date="2024-02" db="EMBL/GenBank/DDBJ databases">
        <title>Discinaceae phylogenomics.</title>
        <authorList>
            <person name="Dirks A.C."/>
            <person name="James T.Y."/>
        </authorList>
    </citation>
    <scope>NUCLEOTIDE SEQUENCE [LARGE SCALE GENOMIC DNA]</scope>
    <source>
        <strain evidence="6 7">ACD0624</strain>
    </source>
</reference>
<dbReference type="EMBL" id="JBBBZM010000067">
    <property type="protein sequence ID" value="KAL0635547.1"/>
    <property type="molecule type" value="Genomic_DNA"/>
</dbReference>
<evidence type="ECO:0000256" key="2">
    <source>
        <dbReference type="ARBA" id="ARBA00022833"/>
    </source>
</evidence>
<dbReference type="Pfam" id="PF05181">
    <property type="entry name" value="XPA_C"/>
    <property type="match status" value="1"/>
</dbReference>
<protein>
    <submittedName>
        <fullName evidence="6">DNA repair protein rad14</fullName>
    </submittedName>
</protein>
<dbReference type="Gene3D" id="3.90.530.10">
    <property type="entry name" value="XPA C-terminal domain"/>
    <property type="match status" value="1"/>
</dbReference>
<name>A0ABR3GIH6_9PEZI</name>
<dbReference type="InterPro" id="IPR009061">
    <property type="entry name" value="DNA-bd_dom_put_sf"/>
</dbReference>
<feature type="compositionally biased region" description="Polar residues" evidence="4">
    <location>
        <begin position="74"/>
        <end position="97"/>
    </location>
</feature>
<proteinExistence type="predicted"/>
<keyword evidence="3" id="KW-0539">Nucleus</keyword>
<feature type="region of interest" description="Disordered" evidence="4">
    <location>
        <begin position="1"/>
        <end position="46"/>
    </location>
</feature>
<feature type="domain" description="XPA C-terminal" evidence="5">
    <location>
        <begin position="235"/>
        <end position="285"/>
    </location>
</feature>
<feature type="compositionally biased region" description="Low complexity" evidence="4">
    <location>
        <begin position="1"/>
        <end position="13"/>
    </location>
</feature>
<dbReference type="InterPro" id="IPR022656">
    <property type="entry name" value="XPA_C"/>
</dbReference>
<dbReference type="InterPro" id="IPR000465">
    <property type="entry name" value="XPA/RAD14"/>
</dbReference>
<gene>
    <name evidence="6" type="primary">RAD14</name>
    <name evidence="6" type="ORF">Q9L58_005478</name>
</gene>
<accession>A0ABR3GIH6</accession>
<dbReference type="CDD" id="cd21077">
    <property type="entry name" value="DBD_Rad14"/>
    <property type="match status" value="1"/>
</dbReference>
<dbReference type="Proteomes" id="UP001447188">
    <property type="component" value="Unassembled WGS sequence"/>
</dbReference>
<feature type="region of interest" description="Disordered" evidence="4">
    <location>
        <begin position="70"/>
        <end position="115"/>
    </location>
</feature>
<keyword evidence="7" id="KW-1185">Reference proteome</keyword>
<comment type="caution">
    <text evidence="6">The sequence shown here is derived from an EMBL/GenBank/DDBJ whole genome shotgun (WGS) entry which is preliminary data.</text>
</comment>
<comment type="subcellular location">
    <subcellularLocation>
        <location evidence="1">Nucleus</location>
    </subcellularLocation>
</comment>